<keyword evidence="2" id="KW-0812">Transmembrane</keyword>
<reference evidence="4 5" key="1">
    <citation type="submission" date="2019-03" db="EMBL/GenBank/DDBJ databases">
        <title>Genomic Encyclopedia of Type Strains, Phase IV (KMG-IV): sequencing the most valuable type-strain genomes for metagenomic binning, comparative biology and taxonomic classification.</title>
        <authorList>
            <person name="Goeker M."/>
        </authorList>
    </citation>
    <scope>NUCLEOTIDE SEQUENCE [LARGE SCALE GENOMIC DNA]</scope>
    <source>
        <strain evidence="4 5">DSM 20467</strain>
    </source>
</reference>
<dbReference type="OrthoDB" id="1668719at2"/>
<comment type="caution">
    <text evidence="4">The sequence shown here is derived from an EMBL/GenBank/DDBJ whole genome shotgun (WGS) entry which is preliminary data.</text>
</comment>
<organism evidence="4 5">
    <name type="scientific">Pectinatus cerevisiiphilus</name>
    <dbReference type="NCBI Taxonomy" id="86956"/>
    <lineage>
        <taxon>Bacteria</taxon>
        <taxon>Bacillati</taxon>
        <taxon>Bacillota</taxon>
        <taxon>Negativicutes</taxon>
        <taxon>Selenomonadales</taxon>
        <taxon>Selenomonadaceae</taxon>
        <taxon>Pectinatus</taxon>
    </lineage>
</organism>
<evidence type="ECO:0000259" key="3">
    <source>
        <dbReference type="Pfam" id="PF13240"/>
    </source>
</evidence>
<feature type="region of interest" description="Disordered" evidence="1">
    <location>
        <begin position="83"/>
        <end position="113"/>
    </location>
</feature>
<keyword evidence="2" id="KW-1133">Transmembrane helix</keyword>
<sequence>MSKFCEKCGTPITEDEKFCPTCGTPLLINKGTKIPSTDMNVTQPAGTIARYKKTLIGIVIAILIIGIGGGTYYTIHALSAKGPASAENNSEPAPTETTAASTATPPQTPQSQDPINIVQQEFKARGIIGTVEATSYGHDPTGCLNIVGGKGHRFLVWDIKNDRIGAIDSTLDLYNFVEKRNSGTLNHVLFKMTIDNDTHDKDSQAGAWTGTTHTIPVFALYTLDSNGNVIPGKLTTGVGSNPSHLQGYLYEQKNVDMANLVLTEMSALHDNANAHNLKL</sequence>
<dbReference type="InterPro" id="IPR026870">
    <property type="entry name" value="Zinc_ribbon_dom"/>
</dbReference>
<dbReference type="EMBL" id="SMAA01000002">
    <property type="protein sequence ID" value="TCS81402.1"/>
    <property type="molecule type" value="Genomic_DNA"/>
</dbReference>
<dbReference type="Pfam" id="PF13240">
    <property type="entry name" value="Zn_Ribbon_1"/>
    <property type="match status" value="1"/>
</dbReference>
<feature type="compositionally biased region" description="Low complexity" evidence="1">
    <location>
        <begin position="90"/>
        <end position="112"/>
    </location>
</feature>
<protein>
    <submittedName>
        <fullName evidence="4">Zinc ribbon protein</fullName>
    </submittedName>
</protein>
<dbReference type="AlphaFoldDB" id="A0A4V2USH1"/>
<evidence type="ECO:0000256" key="2">
    <source>
        <dbReference type="SAM" id="Phobius"/>
    </source>
</evidence>
<keyword evidence="2" id="KW-0472">Membrane</keyword>
<gene>
    <name evidence="4" type="ORF">EDC37_102103</name>
</gene>
<keyword evidence="5" id="KW-1185">Reference proteome</keyword>
<feature type="transmembrane region" description="Helical" evidence="2">
    <location>
        <begin position="55"/>
        <end position="75"/>
    </location>
</feature>
<evidence type="ECO:0000313" key="5">
    <source>
        <dbReference type="Proteomes" id="UP000295188"/>
    </source>
</evidence>
<dbReference type="RefSeq" id="WP_132547266.1">
    <property type="nucleotide sequence ID" value="NZ_SMAA01000002.1"/>
</dbReference>
<name>A0A4V2USH1_9FIRM</name>
<proteinExistence type="predicted"/>
<accession>A0A4V2USH1</accession>
<evidence type="ECO:0000313" key="4">
    <source>
        <dbReference type="EMBL" id="TCS81402.1"/>
    </source>
</evidence>
<feature type="domain" description="Zinc-ribbon" evidence="3">
    <location>
        <begin position="4"/>
        <end position="26"/>
    </location>
</feature>
<evidence type="ECO:0000256" key="1">
    <source>
        <dbReference type="SAM" id="MobiDB-lite"/>
    </source>
</evidence>
<dbReference type="Proteomes" id="UP000295188">
    <property type="component" value="Unassembled WGS sequence"/>
</dbReference>